<dbReference type="EMBL" id="CAJOBS010004651">
    <property type="protein sequence ID" value="CAF4885462.1"/>
    <property type="molecule type" value="Genomic_DNA"/>
</dbReference>
<comment type="caution">
    <text evidence="2">The sequence shown here is derived from an EMBL/GenBank/DDBJ whole genome shotgun (WGS) entry which is preliminary data.</text>
</comment>
<proteinExistence type="predicted"/>
<dbReference type="Proteomes" id="UP000663838">
    <property type="component" value="Unassembled WGS sequence"/>
</dbReference>
<accession>A0A821U7Y3</accession>
<protein>
    <recommendedName>
        <fullName evidence="4">Ubiquitin-like domain-containing protein</fullName>
    </recommendedName>
</protein>
<gene>
    <name evidence="2" type="ORF">TOA249_LOCUS29587</name>
</gene>
<name>A0A821U7Y3_9BILA</name>
<feature type="region of interest" description="Disordered" evidence="1">
    <location>
        <begin position="221"/>
        <end position="240"/>
    </location>
</feature>
<dbReference type="AlphaFoldDB" id="A0A821U7Y3"/>
<sequence length="480" mass="55890">MATRSYDVEYEDQHPKWLVLNDYDKVHKLMLLAKDEFKIPYEFVLSYDGADLRPKDSLRDLTFNKPNCRIRVRRKSRQQLESETLSQQPLGRIRNAPPNGRASRESLAKVQSSIVGNCDNYVTTPRIPEIYQSNRAQNGLVSPRISHTNLRRSSFDMLPFDERHKHAARETNINPTKEIGPVPSRYPTGEYKRDQLNLSFNKDTITNKTNTPVIQTENALDRQSRMDVRNSQDCNPMRRKDPATTMLIDSEDSDEGKPDNAAHEVLARVVTRLPATRRKSFLKQPKRENNNPIISLATEQSPLVTYGLECGTAPLLATHDTAAFEIERKPSTLGHKITDDFLIHIQTLTKTYELKILQDTTVENLIDILWNTLNTEAENYRRESHILLLFNQRMHIFLSDPTEKINEFLKLMPQTPHLYLYAIYRHQRDEMYTYDSEPKKTFAFNDVWWNPVYFVSCIQQHRPQSILLSSLFAIRLLFQK</sequence>
<organism evidence="2 3">
    <name type="scientific">Rotaria socialis</name>
    <dbReference type="NCBI Taxonomy" id="392032"/>
    <lineage>
        <taxon>Eukaryota</taxon>
        <taxon>Metazoa</taxon>
        <taxon>Spiralia</taxon>
        <taxon>Gnathifera</taxon>
        <taxon>Rotifera</taxon>
        <taxon>Eurotatoria</taxon>
        <taxon>Bdelloidea</taxon>
        <taxon>Philodinida</taxon>
        <taxon>Philodinidae</taxon>
        <taxon>Rotaria</taxon>
    </lineage>
</organism>
<evidence type="ECO:0008006" key="4">
    <source>
        <dbReference type="Google" id="ProtNLM"/>
    </source>
</evidence>
<evidence type="ECO:0000313" key="2">
    <source>
        <dbReference type="EMBL" id="CAF4885462.1"/>
    </source>
</evidence>
<evidence type="ECO:0000313" key="3">
    <source>
        <dbReference type="Proteomes" id="UP000663838"/>
    </source>
</evidence>
<reference evidence="2" key="1">
    <citation type="submission" date="2021-02" db="EMBL/GenBank/DDBJ databases">
        <authorList>
            <person name="Nowell W R."/>
        </authorList>
    </citation>
    <scope>NUCLEOTIDE SEQUENCE</scope>
</reference>
<evidence type="ECO:0000256" key="1">
    <source>
        <dbReference type="SAM" id="MobiDB-lite"/>
    </source>
</evidence>